<keyword evidence="3" id="KW-1185">Reference proteome</keyword>
<dbReference type="AlphaFoldDB" id="A0A9P0YTC2"/>
<evidence type="ECO:0000256" key="1">
    <source>
        <dbReference type="SAM" id="MobiDB-lite"/>
    </source>
</evidence>
<name>A0A9P0YTC2_CUSEU</name>
<dbReference type="Proteomes" id="UP001152484">
    <property type="component" value="Unassembled WGS sequence"/>
</dbReference>
<proteinExistence type="predicted"/>
<accession>A0A9P0YTC2</accession>
<evidence type="ECO:0000313" key="2">
    <source>
        <dbReference type="EMBL" id="CAH9074804.1"/>
    </source>
</evidence>
<sequence length="435" mass="49188">MFRVGQCSTSYSLSWMSISQRNHFDMWKVTRSNKANWKEEFVYVSSGSPLPFSSSLNRRFKKYSYPKLPVDQETWPAMILSRGPYSLSAFTSEDRLITVGLHSPSPHSGAHASTSTDQDMMSRLEMLQSFDKDGPRGSDQGRSENKPRAPSITKGKDVIVIMPSSVTIRKAPSTATRIIRSMSDIPTTGMTTWLRGNIELPPLLSQTIPVTEKEQISALDNVALERKSHHGLAKLLTSISEVNRRKDEREQELLLQLTELAKEVASPKLSRDSHVAKVATLKDMHVVELANARSRAVDAYKSSSEFVSDREAYINARLGDISKRWLSTPHRREKLALESYISYQVGIYAIQQKIYPILRDKFGTSCINDWGLPPEVPNPEISVADSPLEDIHFSRSPTDEELDDPPSEKDKKVHMSFTLDHPSFDHFRALERPRD</sequence>
<feature type="compositionally biased region" description="Basic and acidic residues" evidence="1">
    <location>
        <begin position="130"/>
        <end position="147"/>
    </location>
</feature>
<feature type="region of interest" description="Disordered" evidence="1">
    <location>
        <begin position="388"/>
        <end position="411"/>
    </location>
</feature>
<organism evidence="2 3">
    <name type="scientific">Cuscuta europaea</name>
    <name type="common">European dodder</name>
    <dbReference type="NCBI Taxonomy" id="41803"/>
    <lineage>
        <taxon>Eukaryota</taxon>
        <taxon>Viridiplantae</taxon>
        <taxon>Streptophyta</taxon>
        <taxon>Embryophyta</taxon>
        <taxon>Tracheophyta</taxon>
        <taxon>Spermatophyta</taxon>
        <taxon>Magnoliopsida</taxon>
        <taxon>eudicotyledons</taxon>
        <taxon>Gunneridae</taxon>
        <taxon>Pentapetalae</taxon>
        <taxon>asterids</taxon>
        <taxon>lamiids</taxon>
        <taxon>Solanales</taxon>
        <taxon>Convolvulaceae</taxon>
        <taxon>Cuscuteae</taxon>
        <taxon>Cuscuta</taxon>
        <taxon>Cuscuta subgen. Cuscuta</taxon>
    </lineage>
</organism>
<evidence type="ECO:0000313" key="3">
    <source>
        <dbReference type="Proteomes" id="UP001152484"/>
    </source>
</evidence>
<feature type="region of interest" description="Disordered" evidence="1">
    <location>
        <begin position="130"/>
        <end position="156"/>
    </location>
</feature>
<protein>
    <submittedName>
        <fullName evidence="2">Uncharacterized protein</fullName>
    </submittedName>
</protein>
<dbReference type="EMBL" id="CAMAPE010000009">
    <property type="protein sequence ID" value="CAH9074804.1"/>
    <property type="molecule type" value="Genomic_DNA"/>
</dbReference>
<comment type="caution">
    <text evidence="2">The sequence shown here is derived from an EMBL/GenBank/DDBJ whole genome shotgun (WGS) entry which is preliminary data.</text>
</comment>
<gene>
    <name evidence="2" type="ORF">CEURO_LOCUS5315</name>
</gene>
<reference evidence="2" key="1">
    <citation type="submission" date="2022-07" db="EMBL/GenBank/DDBJ databases">
        <authorList>
            <person name="Macas J."/>
            <person name="Novak P."/>
            <person name="Neumann P."/>
        </authorList>
    </citation>
    <scope>NUCLEOTIDE SEQUENCE</scope>
</reference>
<dbReference type="OrthoDB" id="1313487at2759"/>